<sequence length="80" mass="9426">MADLFGVNTFRVSQVFATWINFMFTIFKPLLKWPSRNVMIKFMPSFFRAKCPNVNYIIDCSEFFIKKPRNPTAQSQTFSS</sequence>
<dbReference type="PANTHER" id="PTHR23080">
    <property type="entry name" value="THAP DOMAIN PROTEIN"/>
    <property type="match status" value="1"/>
</dbReference>
<reference evidence="1" key="1">
    <citation type="journal article" date="2012" name="Nature">
        <title>The oyster genome reveals stress adaptation and complexity of shell formation.</title>
        <authorList>
            <person name="Zhang G."/>
            <person name="Fang X."/>
            <person name="Guo X."/>
            <person name="Li L."/>
            <person name="Luo R."/>
            <person name="Xu F."/>
            <person name="Yang P."/>
            <person name="Zhang L."/>
            <person name="Wang X."/>
            <person name="Qi H."/>
            <person name="Xiong Z."/>
            <person name="Que H."/>
            <person name="Xie Y."/>
            <person name="Holland P.W."/>
            <person name="Paps J."/>
            <person name="Zhu Y."/>
            <person name="Wu F."/>
            <person name="Chen Y."/>
            <person name="Wang J."/>
            <person name="Peng C."/>
            <person name="Meng J."/>
            <person name="Yang L."/>
            <person name="Liu J."/>
            <person name="Wen B."/>
            <person name="Zhang N."/>
            <person name="Huang Z."/>
            <person name="Zhu Q."/>
            <person name="Feng Y."/>
            <person name="Mount A."/>
            <person name="Hedgecock D."/>
            <person name="Xu Z."/>
            <person name="Liu Y."/>
            <person name="Domazet-Loso T."/>
            <person name="Du Y."/>
            <person name="Sun X."/>
            <person name="Zhang S."/>
            <person name="Liu B."/>
            <person name="Cheng P."/>
            <person name="Jiang X."/>
            <person name="Li J."/>
            <person name="Fan D."/>
            <person name="Wang W."/>
            <person name="Fu W."/>
            <person name="Wang T."/>
            <person name="Wang B."/>
            <person name="Zhang J."/>
            <person name="Peng Z."/>
            <person name="Li Y."/>
            <person name="Li N."/>
            <person name="Wang J."/>
            <person name="Chen M."/>
            <person name="He Y."/>
            <person name="Tan F."/>
            <person name="Song X."/>
            <person name="Zheng Q."/>
            <person name="Huang R."/>
            <person name="Yang H."/>
            <person name="Du X."/>
            <person name="Chen L."/>
            <person name="Yang M."/>
            <person name="Gaffney P.M."/>
            <person name="Wang S."/>
            <person name="Luo L."/>
            <person name="She Z."/>
            <person name="Ming Y."/>
            <person name="Huang W."/>
            <person name="Zhang S."/>
            <person name="Huang B."/>
            <person name="Zhang Y."/>
            <person name="Qu T."/>
            <person name="Ni P."/>
            <person name="Miao G."/>
            <person name="Wang J."/>
            <person name="Wang Q."/>
            <person name="Steinberg C.E."/>
            <person name="Wang H."/>
            <person name="Li N."/>
            <person name="Qian L."/>
            <person name="Zhang G."/>
            <person name="Li Y."/>
            <person name="Yang H."/>
            <person name="Liu X."/>
            <person name="Wang J."/>
            <person name="Yin Y."/>
            <person name="Wang J."/>
        </authorList>
    </citation>
    <scope>NUCLEOTIDE SEQUENCE [LARGE SCALE GENOMIC DNA]</scope>
    <source>
        <strain evidence="1">05x7-T-G4-1.051#20</strain>
    </source>
</reference>
<proteinExistence type="predicted"/>
<gene>
    <name evidence="1" type="ORF">CGI_10010770</name>
</gene>
<name>K1RXB1_MAGGI</name>
<dbReference type="EMBL" id="JH816559">
    <property type="protein sequence ID" value="EKC39566.1"/>
    <property type="molecule type" value="Genomic_DNA"/>
</dbReference>
<protein>
    <recommendedName>
        <fullName evidence="2">DDE Tnp4 domain-containing protein</fullName>
    </recommendedName>
</protein>
<evidence type="ECO:0008006" key="2">
    <source>
        <dbReference type="Google" id="ProtNLM"/>
    </source>
</evidence>
<evidence type="ECO:0000313" key="1">
    <source>
        <dbReference type="EMBL" id="EKC39566.1"/>
    </source>
</evidence>
<accession>K1RXB1</accession>
<dbReference type="HOGENOM" id="CLU_2592087_0_0_1"/>
<organism evidence="1">
    <name type="scientific">Magallana gigas</name>
    <name type="common">Pacific oyster</name>
    <name type="synonym">Crassostrea gigas</name>
    <dbReference type="NCBI Taxonomy" id="29159"/>
    <lineage>
        <taxon>Eukaryota</taxon>
        <taxon>Metazoa</taxon>
        <taxon>Spiralia</taxon>
        <taxon>Lophotrochozoa</taxon>
        <taxon>Mollusca</taxon>
        <taxon>Bivalvia</taxon>
        <taxon>Autobranchia</taxon>
        <taxon>Pteriomorphia</taxon>
        <taxon>Ostreida</taxon>
        <taxon>Ostreoidea</taxon>
        <taxon>Ostreidae</taxon>
        <taxon>Magallana</taxon>
    </lineage>
</organism>
<dbReference type="AlphaFoldDB" id="K1RXB1"/>
<dbReference type="InParanoid" id="K1RXB1"/>